<sequence>MVFTISSPLSSISPVAPSSMVAMKAIVFLLSYTNRQGEERSEEGVLF</sequence>
<evidence type="ECO:0000313" key="1">
    <source>
        <dbReference type="EMBL" id="DAD25905.1"/>
    </source>
</evidence>
<keyword evidence="2" id="KW-1185">Reference proteome</keyword>
<organism evidence="1 2">
    <name type="scientific">Nelumbo nucifera</name>
    <name type="common">Sacred lotus</name>
    <dbReference type="NCBI Taxonomy" id="4432"/>
    <lineage>
        <taxon>Eukaryota</taxon>
        <taxon>Viridiplantae</taxon>
        <taxon>Streptophyta</taxon>
        <taxon>Embryophyta</taxon>
        <taxon>Tracheophyta</taxon>
        <taxon>Spermatophyta</taxon>
        <taxon>Magnoliopsida</taxon>
        <taxon>Proteales</taxon>
        <taxon>Nelumbonaceae</taxon>
        <taxon>Nelumbo</taxon>
    </lineage>
</organism>
<comment type="caution">
    <text evidence="1">The sequence shown here is derived from an EMBL/GenBank/DDBJ whole genome shotgun (WGS) entry which is preliminary data.</text>
</comment>
<dbReference type="Proteomes" id="UP000607653">
    <property type="component" value="Unassembled WGS sequence"/>
</dbReference>
<gene>
    <name evidence="1" type="ORF">HUJ06_027373</name>
</gene>
<dbReference type="AlphaFoldDB" id="A0A822Y4D8"/>
<protein>
    <submittedName>
        <fullName evidence="1">Uncharacterized protein</fullName>
    </submittedName>
</protein>
<evidence type="ECO:0000313" key="2">
    <source>
        <dbReference type="Proteomes" id="UP000607653"/>
    </source>
</evidence>
<name>A0A822Y4D8_NELNU</name>
<accession>A0A822Y4D8</accession>
<proteinExistence type="predicted"/>
<reference evidence="1 2" key="1">
    <citation type="journal article" date="2020" name="Mol. Biol. Evol.">
        <title>Distinct Expression and Methylation Patterns for Genes with Different Fates following a Single Whole-Genome Duplication in Flowering Plants.</title>
        <authorList>
            <person name="Shi T."/>
            <person name="Rahmani R.S."/>
            <person name="Gugger P.F."/>
            <person name="Wang M."/>
            <person name="Li H."/>
            <person name="Zhang Y."/>
            <person name="Li Z."/>
            <person name="Wang Q."/>
            <person name="Van de Peer Y."/>
            <person name="Marchal K."/>
            <person name="Chen J."/>
        </authorList>
    </citation>
    <scope>NUCLEOTIDE SEQUENCE [LARGE SCALE GENOMIC DNA]</scope>
    <source>
        <tissue evidence="1">Leaf</tissue>
    </source>
</reference>
<dbReference type="EMBL" id="DUZY01000002">
    <property type="protein sequence ID" value="DAD25905.1"/>
    <property type="molecule type" value="Genomic_DNA"/>
</dbReference>